<dbReference type="GeneID" id="105272333"/>
<proteinExistence type="predicted"/>
<name>A0A9R1UA02_9HYME</name>
<keyword evidence="1" id="KW-1185">Reference proteome</keyword>
<dbReference type="OrthoDB" id="5950063at2759"/>
<sequence length="102" mass="12282">MQVKLVMYDLLPCDETVKFNFRTMENKNCSKFCFEELQKNLQIVQRPPNWATVRFKDWHLKIIIQCNTFITLHGSGILTNYVYTYVRLNKFTDYFIVLSWTS</sequence>
<protein>
    <submittedName>
        <fullName evidence="2">Uncharacterized protein isoform X3</fullName>
    </submittedName>
</protein>
<gene>
    <name evidence="2" type="primary">LOC105272333</name>
</gene>
<evidence type="ECO:0000313" key="2">
    <source>
        <dbReference type="RefSeq" id="XP_011312728.1"/>
    </source>
</evidence>
<accession>A0A9R1UA02</accession>
<dbReference type="AlphaFoldDB" id="A0A9R1UA02"/>
<dbReference type="Proteomes" id="UP000694866">
    <property type="component" value="Unplaced"/>
</dbReference>
<evidence type="ECO:0000313" key="1">
    <source>
        <dbReference type="Proteomes" id="UP000694866"/>
    </source>
</evidence>
<reference evidence="2" key="1">
    <citation type="submission" date="2025-08" db="UniProtKB">
        <authorList>
            <consortium name="RefSeq"/>
        </authorList>
    </citation>
    <scope>IDENTIFICATION</scope>
    <source>
        <strain evidence="2">USDA-PBARC FA_bdor</strain>
        <tissue evidence="2">Whole organism</tissue>
    </source>
</reference>
<organism evidence="1 2">
    <name type="scientific">Fopius arisanus</name>
    <dbReference type="NCBI Taxonomy" id="64838"/>
    <lineage>
        <taxon>Eukaryota</taxon>
        <taxon>Metazoa</taxon>
        <taxon>Ecdysozoa</taxon>
        <taxon>Arthropoda</taxon>
        <taxon>Hexapoda</taxon>
        <taxon>Insecta</taxon>
        <taxon>Pterygota</taxon>
        <taxon>Neoptera</taxon>
        <taxon>Endopterygota</taxon>
        <taxon>Hymenoptera</taxon>
        <taxon>Apocrita</taxon>
        <taxon>Ichneumonoidea</taxon>
        <taxon>Braconidae</taxon>
        <taxon>Opiinae</taxon>
        <taxon>Fopius</taxon>
    </lineage>
</organism>
<dbReference type="RefSeq" id="XP_011312728.1">
    <property type="nucleotide sequence ID" value="XM_011314426.1"/>
</dbReference>